<keyword evidence="2" id="KW-1185">Reference proteome</keyword>
<dbReference type="RefSeq" id="WP_247810312.1">
    <property type="nucleotide sequence ID" value="NZ_CP095855.1"/>
</dbReference>
<sequence>MNTEQIKVHFLQALEGDEYHTETMWCNKDSENYILDNIPCIAKNISLSDIISVEYDQGDDKYYFDEFIEYSGNSTVRLVIEDEVFRREINKEFEETFGCKTTMLKEMNLLAVNIRKNVDYRPIKIFLQNGEDQGKWNYEESCLSDEHRNQINFVK</sequence>
<reference evidence="1 2" key="1">
    <citation type="submission" date="2022-04" db="EMBL/GenBank/DDBJ databases">
        <title>The arsenic-methylating capacity of Chitinophaga filiformis YT5 during chitin decomposition.</title>
        <authorList>
            <person name="Chen G."/>
            <person name="Liang Y."/>
        </authorList>
    </citation>
    <scope>NUCLEOTIDE SEQUENCE [LARGE SCALE GENOMIC DNA]</scope>
    <source>
        <strain evidence="1 2">YT5</strain>
    </source>
</reference>
<dbReference type="EMBL" id="CP095855">
    <property type="protein sequence ID" value="UPK67970.1"/>
    <property type="molecule type" value="Genomic_DNA"/>
</dbReference>
<name>A0ABY4HW13_CHIFI</name>
<protein>
    <submittedName>
        <fullName evidence="1">DUF4265 domain-containing protein</fullName>
    </submittedName>
</protein>
<evidence type="ECO:0000313" key="1">
    <source>
        <dbReference type="EMBL" id="UPK67970.1"/>
    </source>
</evidence>
<dbReference type="Proteomes" id="UP000830198">
    <property type="component" value="Chromosome"/>
</dbReference>
<dbReference type="InterPro" id="IPR025361">
    <property type="entry name" value="DUF4265"/>
</dbReference>
<accession>A0ABY4HW13</accession>
<dbReference type="Pfam" id="PF14085">
    <property type="entry name" value="DUF4265"/>
    <property type="match status" value="1"/>
</dbReference>
<gene>
    <name evidence="1" type="ORF">MYF79_23745</name>
</gene>
<organism evidence="1 2">
    <name type="scientific">Chitinophaga filiformis</name>
    <name type="common">Myxococcus filiformis</name>
    <name type="synonym">Flexibacter filiformis</name>
    <dbReference type="NCBI Taxonomy" id="104663"/>
    <lineage>
        <taxon>Bacteria</taxon>
        <taxon>Pseudomonadati</taxon>
        <taxon>Bacteroidota</taxon>
        <taxon>Chitinophagia</taxon>
        <taxon>Chitinophagales</taxon>
        <taxon>Chitinophagaceae</taxon>
        <taxon>Chitinophaga</taxon>
    </lineage>
</organism>
<evidence type="ECO:0000313" key="2">
    <source>
        <dbReference type="Proteomes" id="UP000830198"/>
    </source>
</evidence>
<proteinExistence type="predicted"/>